<dbReference type="RefSeq" id="WP_055257650.1">
    <property type="nucleotide sequence ID" value="NZ_CABIXL010000002.1"/>
</dbReference>
<dbReference type="CDD" id="cd03230">
    <property type="entry name" value="ABC_DR_subfamily_A"/>
    <property type="match status" value="1"/>
</dbReference>
<dbReference type="GO" id="GO:0005524">
    <property type="term" value="F:ATP binding"/>
    <property type="evidence" value="ECO:0007669"/>
    <property type="project" value="UniProtKB-KW"/>
</dbReference>
<dbReference type="EMBL" id="CYZR01000002">
    <property type="protein sequence ID" value="CUN63003.1"/>
    <property type="molecule type" value="Genomic_DNA"/>
</dbReference>
<keyword evidence="3 5" id="KW-0067">ATP-binding</keyword>
<organism evidence="5 6">
    <name type="scientific">Sarcina ventriculi</name>
    <name type="common">Clostridium ventriculi</name>
    <dbReference type="NCBI Taxonomy" id="1267"/>
    <lineage>
        <taxon>Bacteria</taxon>
        <taxon>Bacillati</taxon>
        <taxon>Bacillota</taxon>
        <taxon>Clostridia</taxon>
        <taxon>Eubacteriales</taxon>
        <taxon>Clostridiaceae</taxon>
        <taxon>Sarcina</taxon>
    </lineage>
</organism>
<accession>A0ABP2ANL9</accession>
<dbReference type="InterPro" id="IPR051782">
    <property type="entry name" value="ABC_Transporter_VariousFunc"/>
</dbReference>
<dbReference type="InterPro" id="IPR003593">
    <property type="entry name" value="AAA+_ATPase"/>
</dbReference>
<dbReference type="PANTHER" id="PTHR42939:SF3">
    <property type="entry name" value="ABC TRANSPORTER ATP-BINDING COMPONENT"/>
    <property type="match status" value="1"/>
</dbReference>
<name>A0ABP2ANL9_SARVE</name>
<evidence type="ECO:0000313" key="6">
    <source>
        <dbReference type="Proteomes" id="UP000095488"/>
    </source>
</evidence>
<dbReference type="InterPro" id="IPR003439">
    <property type="entry name" value="ABC_transporter-like_ATP-bd"/>
</dbReference>
<feature type="domain" description="ABC transporter" evidence="4">
    <location>
        <begin position="5"/>
        <end position="230"/>
    </location>
</feature>
<protein>
    <submittedName>
        <fullName evidence="5">Daunorubicin/doxorubicin resistance ATP-binding protein DrrA</fullName>
        <ecNumber evidence="5">3.6.3.-</ecNumber>
    </submittedName>
</protein>
<comment type="caution">
    <text evidence="5">The sequence shown here is derived from an EMBL/GenBank/DDBJ whole genome shotgun (WGS) entry which is preliminary data.</text>
</comment>
<dbReference type="Gene3D" id="3.40.50.300">
    <property type="entry name" value="P-loop containing nucleotide triphosphate hydrolases"/>
    <property type="match status" value="1"/>
</dbReference>
<dbReference type="InterPro" id="IPR027417">
    <property type="entry name" value="P-loop_NTPase"/>
</dbReference>
<gene>
    <name evidence="5" type="primary">drrA</name>
    <name evidence="5" type="ORF">ERS852473_00680</name>
</gene>
<dbReference type="PROSITE" id="PS50893">
    <property type="entry name" value="ABC_TRANSPORTER_2"/>
    <property type="match status" value="1"/>
</dbReference>
<evidence type="ECO:0000313" key="5">
    <source>
        <dbReference type="EMBL" id="CUN63003.1"/>
    </source>
</evidence>
<evidence type="ECO:0000256" key="1">
    <source>
        <dbReference type="ARBA" id="ARBA00022448"/>
    </source>
</evidence>
<dbReference type="InterPro" id="IPR017871">
    <property type="entry name" value="ABC_transporter-like_CS"/>
</dbReference>
<keyword evidence="2" id="KW-0547">Nucleotide-binding</keyword>
<evidence type="ECO:0000256" key="3">
    <source>
        <dbReference type="ARBA" id="ARBA00022840"/>
    </source>
</evidence>
<dbReference type="PROSITE" id="PS00211">
    <property type="entry name" value="ABC_TRANSPORTER_1"/>
    <property type="match status" value="1"/>
</dbReference>
<keyword evidence="1" id="KW-0813">Transport</keyword>
<dbReference type="SMART" id="SM00382">
    <property type="entry name" value="AAA"/>
    <property type="match status" value="1"/>
</dbReference>
<dbReference type="PANTHER" id="PTHR42939">
    <property type="entry name" value="ABC TRANSPORTER ATP-BINDING PROTEIN ALBC-RELATED"/>
    <property type="match status" value="1"/>
</dbReference>
<reference evidence="5 6" key="1">
    <citation type="submission" date="2015-09" db="EMBL/GenBank/DDBJ databases">
        <authorList>
            <consortium name="Pathogen Informatics"/>
            <person name="Wu L."/>
            <person name="Ma J."/>
        </authorList>
    </citation>
    <scope>NUCLEOTIDE SEQUENCE [LARGE SCALE GENOMIC DNA]</scope>
    <source>
        <strain evidence="5 6">2789STDY5834858</strain>
    </source>
</reference>
<dbReference type="GO" id="GO:0016787">
    <property type="term" value="F:hydrolase activity"/>
    <property type="evidence" value="ECO:0007669"/>
    <property type="project" value="UniProtKB-KW"/>
</dbReference>
<keyword evidence="6" id="KW-1185">Reference proteome</keyword>
<dbReference type="Proteomes" id="UP000095488">
    <property type="component" value="Unassembled WGS sequence"/>
</dbReference>
<dbReference type="Pfam" id="PF00005">
    <property type="entry name" value="ABC_tran"/>
    <property type="match status" value="1"/>
</dbReference>
<proteinExistence type="predicted"/>
<evidence type="ECO:0000259" key="4">
    <source>
        <dbReference type="PROSITE" id="PS50893"/>
    </source>
</evidence>
<sequence length="285" mass="32751">MEYAIEVRNLTKEYENFKLENASFNVGKGTIMGFIGENGAGKSTTIKAILNLIKKDNGLITVLGKEINGNEKGIKNELGIVLNDGNFNEKLNVKAINKIMKNIYKRWDDDVFYKYIEKFNIDTSKKIEEFSKGMKMKLSIAIALSHKAKILILDEATSGLDPVARDEVLDILMEFIQNEENSILMSSHITSDLEKIADYITFIHNGKIIFSENKDKLIYDMGVVKCTEKQFKTIEVRDRMFYKKGIFNYEVLIDNRDEFSKKYPSLVINNSNLEEIMLFYIKGDK</sequence>
<dbReference type="SUPFAM" id="SSF52540">
    <property type="entry name" value="P-loop containing nucleoside triphosphate hydrolases"/>
    <property type="match status" value="1"/>
</dbReference>
<dbReference type="EC" id="3.6.3.-" evidence="5"/>
<keyword evidence="5" id="KW-0378">Hydrolase</keyword>
<evidence type="ECO:0000256" key="2">
    <source>
        <dbReference type="ARBA" id="ARBA00022741"/>
    </source>
</evidence>